<evidence type="ECO:0000313" key="2">
    <source>
        <dbReference type="Proteomes" id="UP000202888"/>
    </source>
</evidence>
<sequence>MAELRSTTAIGGKLVWHGGNLRFDPQGETVLYNGYKIYTEHDKPDPHTDLTESVVKRAGDSMSGELKVNALGEVMRFDGGYSDGQGDNLGGADAWIYIGNNAYAWNLKYRGTSSGNDGNEFMIESDQSGRYWSFDHLGNMEYYDGSTHRTMLHTGNQSLLDGRFINASGDSMTGVFNTLTAPETNEGSRQLRFPSSRPWNFQTRGIGAGAVLYLSSESSDKAFKIEDSSQITALTVGVGANSYVDAERELRERGNRVFSPNNRNITDSVSTTSSTVYASATAAKTANDNANTRVLKSGDTMSGHLLFDVGFGIRRTSEYFLDFNSTDIHMSSIGDITIEADSNDNETTRHLNLIAGLNSLTIDGGAQNSASALKFNSNTVLHTGNYTTNLDGRYVNAAGDSMTGNLTMNENLIYGSSTSRYLKLSSDTELVTPASVFISADTDSSSTVEAVNLEAGVNILKIKSNAAATHTDNITYNGSVVQHDGRSEMKFDDGAASIVYNSTSESIDFIFS</sequence>
<accession>A0A0D4DBZ3</accession>
<reference evidence="1 2" key="1">
    <citation type="journal article" date="2016" name="Genom Data">
        <title>Complete genome sequence of a giant Vibrio phage ValKK3 infecting Vibrio alginolyticus.</title>
        <authorList>
            <person name="Lal T.M."/>
            <person name="Sano M."/>
            <person name="Hatai K."/>
            <person name="Ransangan J."/>
        </authorList>
    </citation>
    <scope>NUCLEOTIDE SEQUENCE [LARGE SCALE GENOMIC DNA]</scope>
</reference>
<protein>
    <submittedName>
        <fullName evidence="1">Tail fiber</fullName>
    </submittedName>
</protein>
<keyword evidence="2" id="KW-1185">Reference proteome</keyword>
<proteinExistence type="predicted"/>
<dbReference type="EMBL" id="KP671755">
    <property type="protein sequence ID" value="AJT61187.1"/>
    <property type="molecule type" value="Genomic_DNA"/>
</dbReference>
<organism evidence="1 2">
    <name type="scientific">Vibrio phage ValKK3</name>
    <dbReference type="NCBI Taxonomy" id="1610855"/>
    <lineage>
        <taxon>Viruses</taxon>
        <taxon>Duplodnaviria</taxon>
        <taxon>Heunggongvirae</taxon>
        <taxon>Uroviricota</taxon>
        <taxon>Caudoviricetes</taxon>
        <taxon>Pantevenvirales</taxon>
        <taxon>Straboviridae</taxon>
        <taxon>Schizotequatrovirus</taxon>
        <taxon>Schizotequatrovirus valkk3</taxon>
    </lineage>
</organism>
<dbReference type="GeneID" id="26628672"/>
<evidence type="ECO:0000313" key="1">
    <source>
        <dbReference type="EMBL" id="AJT61187.1"/>
    </source>
</evidence>
<dbReference type="OrthoDB" id="94at10239"/>
<dbReference type="Proteomes" id="UP000202888">
    <property type="component" value="Segment"/>
</dbReference>
<name>A0A0D4DBZ3_9CAUD</name>
<dbReference type="KEGG" id="vg:26628672"/>
<dbReference type="RefSeq" id="YP_009201449.1">
    <property type="nucleotide sequence ID" value="NC_028829.1"/>
</dbReference>